<proteinExistence type="predicted"/>
<evidence type="ECO:0000313" key="4">
    <source>
        <dbReference type="EMBL" id="QFI53284.1"/>
    </source>
</evidence>
<dbReference type="InterPro" id="IPR050469">
    <property type="entry name" value="Diguanylate_Cyclase"/>
</dbReference>
<dbReference type="SUPFAM" id="SSF55073">
    <property type="entry name" value="Nucleotide cyclase"/>
    <property type="match status" value="1"/>
</dbReference>
<accession>A0A5J6WSN5</accession>
<dbReference type="KEGG" id="asim:FE240_00245"/>
<dbReference type="Gene3D" id="3.30.450.20">
    <property type="entry name" value="PAS domain"/>
    <property type="match status" value="1"/>
</dbReference>
<dbReference type="RefSeq" id="WP_193002911.1">
    <property type="nucleotide sequence ID" value="NZ_CP040449.1"/>
</dbReference>
<evidence type="ECO:0000256" key="2">
    <source>
        <dbReference type="ARBA" id="ARBA00034247"/>
    </source>
</evidence>
<dbReference type="PANTHER" id="PTHR45138:SF9">
    <property type="entry name" value="DIGUANYLATE CYCLASE DGCM-RELATED"/>
    <property type="match status" value="1"/>
</dbReference>
<dbReference type="NCBIfam" id="TIGR00254">
    <property type="entry name" value="GGDEF"/>
    <property type="match status" value="1"/>
</dbReference>
<gene>
    <name evidence="4" type="ORF">FE240_00245</name>
</gene>
<dbReference type="InterPro" id="IPR029787">
    <property type="entry name" value="Nucleotide_cyclase"/>
</dbReference>
<dbReference type="InterPro" id="IPR000014">
    <property type="entry name" value="PAS"/>
</dbReference>
<feature type="domain" description="GGDEF" evidence="3">
    <location>
        <begin position="162"/>
        <end position="287"/>
    </location>
</feature>
<evidence type="ECO:0000259" key="3">
    <source>
        <dbReference type="PROSITE" id="PS50887"/>
    </source>
</evidence>
<dbReference type="InterPro" id="IPR013655">
    <property type="entry name" value="PAS_fold_3"/>
</dbReference>
<keyword evidence="5" id="KW-1185">Reference proteome</keyword>
<dbReference type="SMART" id="SM00267">
    <property type="entry name" value="GGDEF"/>
    <property type="match status" value="1"/>
</dbReference>
<evidence type="ECO:0000256" key="1">
    <source>
        <dbReference type="ARBA" id="ARBA00012528"/>
    </source>
</evidence>
<reference evidence="4 5" key="1">
    <citation type="submission" date="2019-05" db="EMBL/GenBank/DDBJ databases">
        <title>OXA-830, a novel chromosomally encoded expanded-spectrum class D beta-lactamase in Aeromonas simiae.</title>
        <authorList>
            <person name="Zhou W."/>
            <person name="Chen Q."/>
        </authorList>
    </citation>
    <scope>NUCLEOTIDE SEQUENCE [LARGE SCALE GENOMIC DNA]</scope>
    <source>
        <strain evidence="4 5">A6</strain>
    </source>
</reference>
<dbReference type="Pfam" id="PF00990">
    <property type="entry name" value="GGDEF"/>
    <property type="match status" value="1"/>
</dbReference>
<dbReference type="PANTHER" id="PTHR45138">
    <property type="entry name" value="REGULATORY COMPONENTS OF SENSORY TRANSDUCTION SYSTEM"/>
    <property type="match status" value="1"/>
</dbReference>
<dbReference type="AlphaFoldDB" id="A0A5J6WSN5"/>
<dbReference type="Pfam" id="PF08447">
    <property type="entry name" value="PAS_3"/>
    <property type="match status" value="1"/>
</dbReference>
<dbReference type="GO" id="GO:0052621">
    <property type="term" value="F:diguanylate cyclase activity"/>
    <property type="evidence" value="ECO:0007669"/>
    <property type="project" value="UniProtKB-EC"/>
</dbReference>
<sequence length="287" mass="32504">MEPLRSPVMTITSRLDEARARQALALLQAGVWCWSPEAGLERDPACLALLGLEQMDDDLDWHGRVHPDDGQTLQTALQACLSGERMTLHLEYRILHHDGHYVRVEERAQREGNGRVFGVVRLCEPFHSHLDPDLATDPLTGLDSRVRFERRLAEQLQRGSAFPFCLLRFTVDHKSKILQLFGEADCDAMLAKLARLVRRELRKDDPFARWDEDSFILMLSETDRLAGLEIAERLRMEIADASLLPGRPVTVSCGLVQRQEGEQLDHLLARLASCHGQARRAFNTVLG</sequence>
<dbReference type="PROSITE" id="PS50887">
    <property type="entry name" value="GGDEF"/>
    <property type="match status" value="1"/>
</dbReference>
<comment type="catalytic activity">
    <reaction evidence="2">
        <text>2 GTP = 3',3'-c-di-GMP + 2 diphosphate</text>
        <dbReference type="Rhea" id="RHEA:24898"/>
        <dbReference type="ChEBI" id="CHEBI:33019"/>
        <dbReference type="ChEBI" id="CHEBI:37565"/>
        <dbReference type="ChEBI" id="CHEBI:58805"/>
        <dbReference type="EC" id="2.7.7.65"/>
    </reaction>
</comment>
<protein>
    <recommendedName>
        <fullName evidence="1">diguanylate cyclase</fullName>
        <ecNumber evidence="1">2.7.7.65</ecNumber>
    </recommendedName>
</protein>
<dbReference type="CDD" id="cd01949">
    <property type="entry name" value="GGDEF"/>
    <property type="match status" value="1"/>
</dbReference>
<dbReference type="Proteomes" id="UP000594034">
    <property type="component" value="Chromosome"/>
</dbReference>
<name>A0A5J6WSN5_9GAMM</name>
<dbReference type="CDD" id="cd00130">
    <property type="entry name" value="PAS"/>
    <property type="match status" value="1"/>
</dbReference>
<dbReference type="InterPro" id="IPR000160">
    <property type="entry name" value="GGDEF_dom"/>
</dbReference>
<dbReference type="SUPFAM" id="SSF55785">
    <property type="entry name" value="PYP-like sensor domain (PAS domain)"/>
    <property type="match status" value="1"/>
</dbReference>
<dbReference type="EMBL" id="CP040449">
    <property type="protein sequence ID" value="QFI53284.1"/>
    <property type="molecule type" value="Genomic_DNA"/>
</dbReference>
<organism evidence="4 5">
    <name type="scientific">Aeromonas simiae</name>
    <dbReference type="NCBI Taxonomy" id="218936"/>
    <lineage>
        <taxon>Bacteria</taxon>
        <taxon>Pseudomonadati</taxon>
        <taxon>Pseudomonadota</taxon>
        <taxon>Gammaproteobacteria</taxon>
        <taxon>Aeromonadales</taxon>
        <taxon>Aeromonadaceae</taxon>
        <taxon>Aeromonas</taxon>
    </lineage>
</organism>
<evidence type="ECO:0000313" key="5">
    <source>
        <dbReference type="Proteomes" id="UP000594034"/>
    </source>
</evidence>
<dbReference type="EC" id="2.7.7.65" evidence="1"/>
<dbReference type="InterPro" id="IPR035965">
    <property type="entry name" value="PAS-like_dom_sf"/>
</dbReference>
<dbReference type="Gene3D" id="3.30.70.270">
    <property type="match status" value="1"/>
</dbReference>
<dbReference type="InterPro" id="IPR043128">
    <property type="entry name" value="Rev_trsase/Diguanyl_cyclase"/>
</dbReference>